<dbReference type="GO" id="GO:0030245">
    <property type="term" value="P:cellulose catabolic process"/>
    <property type="evidence" value="ECO:0007669"/>
    <property type="project" value="InterPro"/>
</dbReference>
<evidence type="ECO:0000313" key="4">
    <source>
        <dbReference type="Proteomes" id="UP001209570"/>
    </source>
</evidence>
<dbReference type="PANTHER" id="PTHR34876">
    <property type="match status" value="1"/>
</dbReference>
<organism evidence="3 4">
    <name type="scientific">Pythium insidiosum</name>
    <name type="common">Pythiosis disease agent</name>
    <dbReference type="NCBI Taxonomy" id="114742"/>
    <lineage>
        <taxon>Eukaryota</taxon>
        <taxon>Sar</taxon>
        <taxon>Stramenopiles</taxon>
        <taxon>Oomycota</taxon>
        <taxon>Peronosporomycetes</taxon>
        <taxon>Pythiales</taxon>
        <taxon>Pythiaceae</taxon>
        <taxon>Pythium</taxon>
    </lineage>
</organism>
<evidence type="ECO:0000256" key="1">
    <source>
        <dbReference type="SAM" id="Phobius"/>
    </source>
</evidence>
<feature type="chain" id="PRO_5042160346" description="Glycoside hydrolase" evidence="2">
    <location>
        <begin position="23"/>
        <end position="386"/>
    </location>
</feature>
<evidence type="ECO:0000256" key="2">
    <source>
        <dbReference type="SAM" id="SignalP"/>
    </source>
</evidence>
<sequence>MAAKSPPLLLLLQALLLAIALGALVVQAAETHCSIPPKTYPDAKAKHPHLATALSTLESRGIATWYTDRAADGDTLAAAKHLVASCNESSRITLVVYGLPFKDCEAGYSMVGSRNQNADDYRAFVSQLVDVVGERKVLYILEPDAIGLLAGGGCAAQHGYKENLLTAIEMLSANKNADVYVDVGFWRLFKDDDARRVAEVLQDLLKVGRMKGITLNTSNYRPIQEMATLCQKFKTIAKMPQIGCIIDTSRNFVDSSSSEWCNRAGAGIGHPPTADTKLPSIDYFVWVKPPGESDGTCDKDHSKDAMVGPEAGLFFPKAFEQLWDNGYFVKEEKMARVVSSNGVPGWGVALIVVCSIALVLALFVFVRRRAMNSAKGPMRPSFAYNA</sequence>
<comment type="caution">
    <text evidence="3">The sequence shown here is derived from an EMBL/GenBank/DDBJ whole genome shotgun (WGS) entry which is preliminary data.</text>
</comment>
<keyword evidence="1" id="KW-1133">Transmembrane helix</keyword>
<feature type="signal peptide" evidence="2">
    <location>
        <begin position="1"/>
        <end position="22"/>
    </location>
</feature>
<dbReference type="AlphaFoldDB" id="A0AAD5Q2B2"/>
<dbReference type="PRINTS" id="PR00733">
    <property type="entry name" value="GLHYDRLASE6"/>
</dbReference>
<dbReference type="InterPro" id="IPR016288">
    <property type="entry name" value="Beta_cellobiohydrolase"/>
</dbReference>
<dbReference type="Proteomes" id="UP001209570">
    <property type="component" value="Unassembled WGS sequence"/>
</dbReference>
<dbReference type="GO" id="GO:0004553">
    <property type="term" value="F:hydrolase activity, hydrolyzing O-glycosyl compounds"/>
    <property type="evidence" value="ECO:0007669"/>
    <property type="project" value="InterPro"/>
</dbReference>
<dbReference type="EMBL" id="JAKCXM010000543">
    <property type="protein sequence ID" value="KAJ0393003.1"/>
    <property type="molecule type" value="Genomic_DNA"/>
</dbReference>
<proteinExistence type="predicted"/>
<protein>
    <recommendedName>
        <fullName evidence="5">Glycoside hydrolase</fullName>
    </recommendedName>
</protein>
<keyword evidence="4" id="KW-1185">Reference proteome</keyword>
<keyword evidence="1" id="KW-0472">Membrane</keyword>
<dbReference type="SUPFAM" id="SSF51989">
    <property type="entry name" value="Glycosyl hydrolases family 6, cellulases"/>
    <property type="match status" value="1"/>
</dbReference>
<dbReference type="InterPro" id="IPR036434">
    <property type="entry name" value="Beta_cellobiohydrolase_sf"/>
</dbReference>
<accession>A0AAD5Q2B2</accession>
<dbReference type="PANTHER" id="PTHR34876:SF4">
    <property type="entry name" value="1,4-BETA-D-GLUCAN CELLOBIOHYDROLASE C-RELATED"/>
    <property type="match status" value="1"/>
</dbReference>
<reference evidence="3" key="1">
    <citation type="submission" date="2021-12" db="EMBL/GenBank/DDBJ databases">
        <title>Prjna785345.</title>
        <authorList>
            <person name="Rujirawat T."/>
            <person name="Krajaejun T."/>
        </authorList>
    </citation>
    <scope>NUCLEOTIDE SEQUENCE</scope>
    <source>
        <strain evidence="3">Pi057C3</strain>
    </source>
</reference>
<dbReference type="Gene3D" id="3.20.20.40">
    <property type="entry name" value="1, 4-beta cellobiohydrolase"/>
    <property type="match status" value="1"/>
</dbReference>
<name>A0AAD5Q2B2_PYTIN</name>
<feature type="transmembrane region" description="Helical" evidence="1">
    <location>
        <begin position="343"/>
        <end position="366"/>
    </location>
</feature>
<gene>
    <name evidence="3" type="ORF">P43SY_003017</name>
</gene>
<evidence type="ECO:0008006" key="5">
    <source>
        <dbReference type="Google" id="ProtNLM"/>
    </source>
</evidence>
<keyword evidence="2" id="KW-0732">Signal</keyword>
<dbReference type="Pfam" id="PF01341">
    <property type="entry name" value="Glyco_hydro_6"/>
    <property type="match status" value="1"/>
</dbReference>
<keyword evidence="1" id="KW-0812">Transmembrane</keyword>
<evidence type="ECO:0000313" key="3">
    <source>
        <dbReference type="EMBL" id="KAJ0393003.1"/>
    </source>
</evidence>